<keyword evidence="4" id="KW-1185">Reference proteome</keyword>
<dbReference type="OrthoDB" id="6654019at2"/>
<feature type="compositionally biased region" description="Polar residues" evidence="1">
    <location>
        <begin position="35"/>
        <end position="44"/>
    </location>
</feature>
<feature type="region of interest" description="Disordered" evidence="1">
    <location>
        <begin position="22"/>
        <end position="45"/>
    </location>
</feature>
<dbReference type="InterPro" id="IPR035940">
    <property type="entry name" value="CAP_sf"/>
</dbReference>
<keyword evidence="2" id="KW-0732">Signal</keyword>
<evidence type="ECO:0000256" key="2">
    <source>
        <dbReference type="SAM" id="SignalP"/>
    </source>
</evidence>
<feature type="signal peptide" evidence="2">
    <location>
        <begin position="1"/>
        <end position="17"/>
    </location>
</feature>
<reference evidence="3 4" key="1">
    <citation type="submission" date="2018-03" db="EMBL/GenBank/DDBJ databases">
        <title>Genome sequencing of Simplicispira sp.</title>
        <authorList>
            <person name="Kim S.-J."/>
            <person name="Heo J."/>
            <person name="Kwon S.-W."/>
        </authorList>
    </citation>
    <scope>NUCLEOTIDE SEQUENCE [LARGE SCALE GENOMIC DNA]</scope>
    <source>
        <strain evidence="3 4">SC1-8</strain>
    </source>
</reference>
<accession>A0A2S0N2K7</accession>
<proteinExistence type="predicted"/>
<organism evidence="3 4">
    <name type="scientific">Simplicispira suum</name>
    <dbReference type="NCBI Taxonomy" id="2109915"/>
    <lineage>
        <taxon>Bacteria</taxon>
        <taxon>Pseudomonadati</taxon>
        <taxon>Pseudomonadota</taxon>
        <taxon>Betaproteobacteria</taxon>
        <taxon>Burkholderiales</taxon>
        <taxon>Comamonadaceae</taxon>
        <taxon>Simplicispira</taxon>
    </lineage>
</organism>
<evidence type="ECO:0000313" key="3">
    <source>
        <dbReference type="EMBL" id="AVO42356.1"/>
    </source>
</evidence>
<gene>
    <name evidence="3" type="ORF">C6571_14590</name>
</gene>
<protein>
    <submittedName>
        <fullName evidence="3">CAP domain-containing protein</fullName>
    </submittedName>
</protein>
<dbReference type="EMBL" id="CP027669">
    <property type="protein sequence ID" value="AVO42356.1"/>
    <property type="molecule type" value="Genomic_DNA"/>
</dbReference>
<evidence type="ECO:0000256" key="1">
    <source>
        <dbReference type="SAM" id="MobiDB-lite"/>
    </source>
</evidence>
<name>A0A2S0N2K7_9BURK</name>
<dbReference type="Proteomes" id="UP000239326">
    <property type="component" value="Chromosome"/>
</dbReference>
<feature type="chain" id="PRO_5015702964" evidence="2">
    <location>
        <begin position="18"/>
        <end position="311"/>
    </location>
</feature>
<sequence>MKNSNFALIVAAAAALAACGGGGDDSAPDAGPSVTPGTLNTTSVPGAYTDPDRKYAFDTLNKVRGITGVGFLKQHPALDNAAQAHADYFRDKPGQYGHNEVPGAFGFTGATPADRARHFSYPFDAGEVAVGSANTMQSVFGLLGVPYHSLPMLASYSDLGVGISRNWMLVMELGKRDSQLLDSAFVAVYPCNNIQVNVQAQGYEEPLPSVLNGKQDFGYSSVALVRPGQKLEVTSWELKDASGNLVPTVLMTQANDKNGMVQANQASLIPLNALPRTVSSYTSVLKGKNNGVPFEKSCTWRTVVGETVPAN</sequence>
<dbReference type="KEGG" id="simp:C6571_14590"/>
<dbReference type="Gene3D" id="3.40.33.10">
    <property type="entry name" value="CAP"/>
    <property type="match status" value="1"/>
</dbReference>
<dbReference type="PROSITE" id="PS51257">
    <property type="entry name" value="PROKAR_LIPOPROTEIN"/>
    <property type="match status" value="1"/>
</dbReference>
<dbReference type="AlphaFoldDB" id="A0A2S0N2K7"/>
<dbReference type="RefSeq" id="WP_106447333.1">
    <property type="nucleotide sequence ID" value="NZ_CP027669.1"/>
</dbReference>
<evidence type="ECO:0000313" key="4">
    <source>
        <dbReference type="Proteomes" id="UP000239326"/>
    </source>
</evidence>